<dbReference type="CDD" id="cd06526">
    <property type="entry name" value="metazoan_ACD"/>
    <property type="match status" value="1"/>
</dbReference>
<feature type="domain" description="SHSP" evidence="5">
    <location>
        <begin position="30"/>
        <end position="140"/>
    </location>
</feature>
<evidence type="ECO:0000256" key="2">
    <source>
        <dbReference type="PROSITE-ProRule" id="PRU00285"/>
    </source>
</evidence>
<feature type="region of interest" description="Disordered" evidence="4">
    <location>
        <begin position="122"/>
        <end position="160"/>
    </location>
</feature>
<dbReference type="PANTHER" id="PTHR45640:SF13">
    <property type="entry name" value="HEAT SHOCK PROTEIN 22-RELATED"/>
    <property type="match status" value="1"/>
</dbReference>
<dbReference type="InterPro" id="IPR008978">
    <property type="entry name" value="HSP20-like_chaperone"/>
</dbReference>
<evidence type="ECO:0000313" key="6">
    <source>
        <dbReference type="EMBL" id="JAI16116.1"/>
    </source>
</evidence>
<dbReference type="GO" id="GO:0009408">
    <property type="term" value="P:response to heat"/>
    <property type="evidence" value="ECO:0007669"/>
    <property type="project" value="TreeGrafter"/>
</dbReference>
<name>A0A0K8TPR8_TABBR</name>
<accession>A0A0K8TPR8</accession>
<dbReference type="GO" id="GO:0005634">
    <property type="term" value="C:nucleus"/>
    <property type="evidence" value="ECO:0007669"/>
    <property type="project" value="TreeGrafter"/>
</dbReference>
<dbReference type="AlphaFoldDB" id="A0A0K8TPR8"/>
<dbReference type="PANTHER" id="PTHR45640">
    <property type="entry name" value="HEAT SHOCK PROTEIN HSP-12.2-RELATED"/>
    <property type="match status" value="1"/>
</dbReference>
<dbReference type="GO" id="GO:0042026">
    <property type="term" value="P:protein refolding"/>
    <property type="evidence" value="ECO:0007669"/>
    <property type="project" value="TreeGrafter"/>
</dbReference>
<dbReference type="Gene3D" id="2.60.40.790">
    <property type="match status" value="1"/>
</dbReference>
<organism evidence="6">
    <name type="scientific">Tabanus bromius</name>
    <name type="common">Band-eyed brown horse fly</name>
    <dbReference type="NCBI Taxonomy" id="304241"/>
    <lineage>
        <taxon>Eukaryota</taxon>
        <taxon>Metazoa</taxon>
        <taxon>Ecdysozoa</taxon>
        <taxon>Arthropoda</taxon>
        <taxon>Hexapoda</taxon>
        <taxon>Insecta</taxon>
        <taxon>Pterygota</taxon>
        <taxon>Neoptera</taxon>
        <taxon>Endopterygota</taxon>
        <taxon>Diptera</taxon>
        <taxon>Brachycera</taxon>
        <taxon>Tabanomorpha</taxon>
        <taxon>Tabanoidea</taxon>
        <taxon>Tabanidae</taxon>
        <taxon>Tabanus</taxon>
    </lineage>
</organism>
<evidence type="ECO:0000256" key="1">
    <source>
        <dbReference type="ARBA" id="ARBA00023016"/>
    </source>
</evidence>
<dbReference type="InterPro" id="IPR001436">
    <property type="entry name" value="Alpha-crystallin/sHSP_animal"/>
</dbReference>
<evidence type="ECO:0000259" key="5">
    <source>
        <dbReference type="PROSITE" id="PS01031"/>
    </source>
</evidence>
<protein>
    <submittedName>
        <fullName evidence="6">Putative alpha crystallins</fullName>
    </submittedName>
</protein>
<dbReference type="EMBL" id="GDAI01001487">
    <property type="protein sequence ID" value="JAI16116.1"/>
    <property type="molecule type" value="mRNA"/>
</dbReference>
<comment type="similarity">
    <text evidence="2 3">Belongs to the small heat shock protein (HSP20) family.</text>
</comment>
<dbReference type="GO" id="GO:0005737">
    <property type="term" value="C:cytoplasm"/>
    <property type="evidence" value="ECO:0007669"/>
    <property type="project" value="TreeGrafter"/>
</dbReference>
<dbReference type="PRINTS" id="PR00299">
    <property type="entry name" value="ACRYSTALLIN"/>
</dbReference>
<sequence>SFVDDSGYIIHPGQIKPYYRRRSSQSIMEPVSIDESTPLNEQIKTFENDGFQVLMNVPHYKPNELSIKTVNNHLVIEGKHQERADQHGFISRQFTRRYTLPDEYDAEMVTSTLTSNGVLTVKVPPPPRSALQNVNTTKAQRRNSERDTPNTGECQDPNKK</sequence>
<evidence type="ECO:0000256" key="3">
    <source>
        <dbReference type="RuleBase" id="RU003616"/>
    </source>
</evidence>
<evidence type="ECO:0000256" key="4">
    <source>
        <dbReference type="SAM" id="MobiDB-lite"/>
    </source>
</evidence>
<dbReference type="Pfam" id="PF00011">
    <property type="entry name" value="HSP20"/>
    <property type="match status" value="1"/>
</dbReference>
<dbReference type="InterPro" id="IPR002068">
    <property type="entry name" value="A-crystallin/Hsp20_dom"/>
</dbReference>
<reference evidence="6" key="1">
    <citation type="journal article" date="2015" name="Insect Biochem. Mol. Biol.">
        <title>An insight into the sialome of the horse fly, Tabanus bromius.</title>
        <authorList>
            <person name="Ribeiro J.M."/>
            <person name="Kazimirova M."/>
            <person name="Takac P."/>
            <person name="Andersen J.F."/>
            <person name="Francischetti I.M."/>
        </authorList>
    </citation>
    <scope>NUCLEOTIDE SEQUENCE</scope>
</reference>
<dbReference type="SUPFAM" id="SSF49764">
    <property type="entry name" value="HSP20-like chaperones"/>
    <property type="match status" value="1"/>
</dbReference>
<feature type="non-terminal residue" evidence="6">
    <location>
        <position position="1"/>
    </location>
</feature>
<dbReference type="PROSITE" id="PS01031">
    <property type="entry name" value="SHSP"/>
    <property type="match status" value="1"/>
</dbReference>
<dbReference type="GO" id="GO:0051082">
    <property type="term" value="F:unfolded protein binding"/>
    <property type="evidence" value="ECO:0007669"/>
    <property type="project" value="TreeGrafter"/>
</dbReference>
<proteinExistence type="evidence at transcript level"/>
<keyword evidence="1" id="KW-0346">Stress response</keyword>